<sequence>MFTKCIYMEPIDKKLYERIKKKYQETMPNSAYRSGLIVKEYKRAYKKKYGKDKAYYGSKTNKKGLGRWFAEEWRNESGKVGYDKKNTLYRPTKVVTNETPTTWSELSKKQISTAKKKKKQYGRVNNFRSKD</sequence>
<evidence type="ECO:0000313" key="2">
    <source>
        <dbReference type="EMBL" id="QKU34418.1"/>
    </source>
</evidence>
<dbReference type="KEGG" id="vg:80517739"/>
<reference evidence="2" key="1">
    <citation type="submission" date="2017-06" db="EMBL/GenBank/DDBJ databases">
        <authorList>
            <person name="Assis F.L."/>
            <person name="Abrahao J.S."/>
            <person name="Silva L."/>
            <person name="Khalil J.B."/>
            <person name="Rodrigues R."/>
            <person name="Silva L.S."/>
            <person name="Boratto P."/>
            <person name="Andrade M."/>
            <person name="Kroon E.G."/>
            <person name="Ribeiro B."/>
            <person name="Bergier I."/>
            <person name="Seligmann H."/>
            <person name="Ghigo E."/>
            <person name="Colson P."/>
            <person name="Levasseur A."/>
            <person name="Raoult D."/>
            <person name="Scola B.L."/>
        </authorList>
    </citation>
    <scope>NUCLEOTIDE SEQUENCE</scope>
    <source>
        <strain evidence="2">Deep ocean</strain>
    </source>
</reference>
<proteinExistence type="predicted"/>
<evidence type="ECO:0000259" key="1">
    <source>
        <dbReference type="Pfam" id="PF19197"/>
    </source>
</evidence>
<dbReference type="RefSeq" id="YP_010781048.1">
    <property type="nucleotide sequence ID" value="NC_075038.1"/>
</dbReference>
<dbReference type="InterPro" id="IPR043803">
    <property type="entry name" value="DUF5872"/>
</dbReference>
<feature type="domain" description="DUF5872" evidence="1">
    <location>
        <begin position="10"/>
        <end position="120"/>
    </location>
</feature>
<name>A0A6N1NRI7_9VIRU</name>
<accession>A0A6N1NRI7</accession>
<reference evidence="2" key="2">
    <citation type="journal article" date="2018" name="Nat. Commun.">
        <title>Tailed giant Tupanvirus possesses the most complete translational apparatus of the known virosphere.</title>
        <authorList>
            <person name="Abrahao J."/>
            <person name="Silva L."/>
            <person name="Silva L.S."/>
            <person name="Khalil J.Y.B."/>
            <person name="Rodrigues R."/>
            <person name="Arantes T."/>
            <person name="Assis F."/>
            <person name="Boratto P."/>
            <person name="Andrade M."/>
            <person name="Kroon E.G."/>
            <person name="Ribeiro B."/>
            <person name="Bergier I."/>
            <person name="Seligmann H."/>
            <person name="Ghigo E."/>
            <person name="Colson P."/>
            <person name="Levasseur A."/>
            <person name="Kroemer G."/>
            <person name="Raoult D."/>
            <person name="La Scola B."/>
        </authorList>
    </citation>
    <scope>NUCLEOTIDE SEQUENCE [LARGE SCALE GENOMIC DNA]</scope>
    <source>
        <strain evidence="2">Deep ocean</strain>
    </source>
</reference>
<dbReference type="EMBL" id="MF405918">
    <property type="protein sequence ID" value="QKU34418.1"/>
    <property type="molecule type" value="Genomic_DNA"/>
</dbReference>
<organism evidence="2">
    <name type="scientific">Tupanvirus deep ocean</name>
    <dbReference type="NCBI Taxonomy" id="2126984"/>
    <lineage>
        <taxon>Viruses</taxon>
        <taxon>Varidnaviria</taxon>
        <taxon>Bamfordvirae</taxon>
        <taxon>Nucleocytoviricota</taxon>
        <taxon>Megaviricetes</taxon>
        <taxon>Imitervirales</taxon>
        <taxon>Mimiviridae</taxon>
        <taxon>Megamimivirinae</taxon>
        <taxon>Tupanvirus</taxon>
        <taxon>Tupanvirus altamarinense</taxon>
    </lineage>
</organism>
<protein>
    <recommendedName>
        <fullName evidence="1">DUF5872 domain-containing protein</fullName>
    </recommendedName>
</protein>
<dbReference type="GeneID" id="80517739"/>
<dbReference type="Pfam" id="PF19197">
    <property type="entry name" value="DUF5872"/>
    <property type="match status" value="1"/>
</dbReference>